<evidence type="ECO:0000313" key="2">
    <source>
        <dbReference type="Proteomes" id="UP000239735"/>
    </source>
</evidence>
<dbReference type="EMBL" id="OKRB01000129">
    <property type="protein sequence ID" value="SPE28723.1"/>
    <property type="molecule type" value="Genomic_DNA"/>
</dbReference>
<gene>
    <name evidence="1" type="ORF">SBA5_690007</name>
</gene>
<accession>A0A2N9LZU2</accession>
<protein>
    <submittedName>
        <fullName evidence="1">Uncharacterized protein</fullName>
    </submittedName>
</protein>
<sequence>MRRRSLGGNLVGICIECGARAGRNHGYEIVKGGTIFCAPAAYALLTPPAGALAADLIALPRLAPGLPSLAR</sequence>
<evidence type="ECO:0000313" key="1">
    <source>
        <dbReference type="EMBL" id="SPE28723.1"/>
    </source>
</evidence>
<reference evidence="2" key="1">
    <citation type="submission" date="2018-02" db="EMBL/GenBank/DDBJ databases">
        <authorList>
            <person name="Hausmann B."/>
        </authorList>
    </citation>
    <scope>NUCLEOTIDE SEQUENCE [LARGE SCALE GENOMIC DNA]</scope>
    <source>
        <strain evidence="2">Peat soil MAG SbA5</strain>
    </source>
</reference>
<organism evidence="1 2">
    <name type="scientific">Candidatus Sulfuritelmatomonas gaucii</name>
    <dbReference type="NCBI Taxonomy" id="2043161"/>
    <lineage>
        <taxon>Bacteria</taxon>
        <taxon>Pseudomonadati</taxon>
        <taxon>Acidobacteriota</taxon>
        <taxon>Terriglobia</taxon>
        <taxon>Terriglobales</taxon>
        <taxon>Acidobacteriaceae</taxon>
        <taxon>Candidatus Sulfuritelmatomonas</taxon>
    </lineage>
</organism>
<dbReference type="AlphaFoldDB" id="A0A2N9LZU2"/>
<proteinExistence type="predicted"/>
<dbReference type="Proteomes" id="UP000239735">
    <property type="component" value="Unassembled WGS sequence"/>
</dbReference>
<name>A0A2N9LZU2_9BACT</name>